<dbReference type="Gene3D" id="3.30.2350.10">
    <property type="entry name" value="Pseudouridine synthase"/>
    <property type="match status" value="1"/>
</dbReference>
<dbReference type="HAMAP" id="MF_01080">
    <property type="entry name" value="TruB_bact"/>
    <property type="match status" value="1"/>
</dbReference>
<accession>A0A6M4H8Z0</accession>
<evidence type="ECO:0000256" key="5">
    <source>
        <dbReference type="HAMAP-Rule" id="MF_01080"/>
    </source>
</evidence>
<keyword evidence="4 5" id="KW-0413">Isomerase</keyword>
<dbReference type="InterPro" id="IPR015947">
    <property type="entry name" value="PUA-like_sf"/>
</dbReference>
<dbReference type="GO" id="GO:0160148">
    <property type="term" value="F:tRNA pseudouridine(55) synthase activity"/>
    <property type="evidence" value="ECO:0007669"/>
    <property type="project" value="UniProtKB-EC"/>
</dbReference>
<dbReference type="InterPro" id="IPR014780">
    <property type="entry name" value="tRNA_psdUridine_synth_TruB"/>
</dbReference>
<dbReference type="SUPFAM" id="SSF88697">
    <property type="entry name" value="PUA domain-like"/>
    <property type="match status" value="1"/>
</dbReference>
<evidence type="ECO:0000256" key="2">
    <source>
        <dbReference type="ARBA" id="ARBA00005642"/>
    </source>
</evidence>
<dbReference type="GO" id="GO:1990481">
    <property type="term" value="P:mRNA pseudouridine synthesis"/>
    <property type="evidence" value="ECO:0007669"/>
    <property type="project" value="TreeGrafter"/>
</dbReference>
<dbReference type="InterPro" id="IPR032819">
    <property type="entry name" value="TruB_C"/>
</dbReference>
<dbReference type="PANTHER" id="PTHR13767">
    <property type="entry name" value="TRNA-PSEUDOURIDINE SYNTHASE"/>
    <property type="match status" value="1"/>
</dbReference>
<dbReference type="Gene3D" id="2.30.130.10">
    <property type="entry name" value="PUA domain"/>
    <property type="match status" value="1"/>
</dbReference>
<keyword evidence="3 5" id="KW-0819">tRNA processing</keyword>
<gene>
    <name evidence="5 9" type="primary">truB</name>
    <name evidence="9" type="ORF">DSM104440_01285</name>
</gene>
<feature type="active site" description="Nucleophile" evidence="5">
    <location>
        <position position="44"/>
    </location>
</feature>
<dbReference type="GO" id="GO:0031119">
    <property type="term" value="P:tRNA pseudouridine synthesis"/>
    <property type="evidence" value="ECO:0007669"/>
    <property type="project" value="UniProtKB-UniRule"/>
</dbReference>
<proteinExistence type="inferred from homology"/>
<dbReference type="InterPro" id="IPR020103">
    <property type="entry name" value="PsdUridine_synth_cat_dom_sf"/>
</dbReference>
<dbReference type="CDD" id="cd21152">
    <property type="entry name" value="PUA_TruB_bacterial"/>
    <property type="match status" value="1"/>
</dbReference>
<evidence type="ECO:0000256" key="1">
    <source>
        <dbReference type="ARBA" id="ARBA00000385"/>
    </source>
</evidence>
<sequence length="304" mass="32620">MRRDEGPSGILLLDKPAGVTSTRALAITKRLLASRKGGHTGTLDPFATGLLPLAFGEATKFSRFLLDADKGYLATLVLGQTSSTGDIEGSLSPKLDIDVDADRIAEVTASFVGEQDQIPPMYSALHYEGRRLYELAREGVEVPRAPRRVTIHTLEVGEIVGEKVTISVKCSKGTYIRTLAEDIGKRLGLGAYLCALRRTHVGDLHLSDAVTLEHLEQADPTARSLRLMPPERFVERLPRVSLDAAGAAAFCHGQRVNQTGAEGEVTVFREAGDFLGVGRRDGAGGLFAVRLMAGTPKADSPDFA</sequence>
<protein>
    <recommendedName>
        <fullName evidence="5">tRNA pseudouridine synthase B</fullName>
        <ecNumber evidence="5">5.4.99.25</ecNumber>
    </recommendedName>
    <alternativeName>
        <fullName evidence="5">tRNA pseudouridine(55) synthase</fullName>
        <shortName evidence="5">Psi55 synthase</shortName>
    </alternativeName>
    <alternativeName>
        <fullName evidence="5">tRNA pseudouridylate synthase</fullName>
    </alternativeName>
    <alternativeName>
        <fullName evidence="5">tRNA-uridine isomerase</fullName>
    </alternativeName>
</protein>
<dbReference type="Pfam" id="PF16198">
    <property type="entry name" value="TruB_C_2"/>
    <property type="match status" value="1"/>
</dbReference>
<dbReference type="Proteomes" id="UP000503096">
    <property type="component" value="Chromosome"/>
</dbReference>
<comment type="catalytic activity">
    <reaction evidence="1 5">
        <text>uridine(55) in tRNA = pseudouridine(55) in tRNA</text>
        <dbReference type="Rhea" id="RHEA:42532"/>
        <dbReference type="Rhea" id="RHEA-COMP:10101"/>
        <dbReference type="Rhea" id="RHEA-COMP:10102"/>
        <dbReference type="ChEBI" id="CHEBI:65314"/>
        <dbReference type="ChEBI" id="CHEBI:65315"/>
        <dbReference type="EC" id="5.4.99.25"/>
    </reaction>
</comment>
<dbReference type="FunCoup" id="A0A6M4H8Z0">
    <property type="interactions" value="541"/>
</dbReference>
<dbReference type="NCBIfam" id="TIGR00431">
    <property type="entry name" value="TruB"/>
    <property type="match status" value="1"/>
</dbReference>
<dbReference type="Pfam" id="PF09157">
    <property type="entry name" value="TruB-C_2"/>
    <property type="match status" value="1"/>
</dbReference>
<dbReference type="GO" id="GO:0003723">
    <property type="term" value="F:RNA binding"/>
    <property type="evidence" value="ECO:0007669"/>
    <property type="project" value="InterPro"/>
</dbReference>
<dbReference type="InterPro" id="IPR002501">
    <property type="entry name" value="PsdUridine_synth_N"/>
</dbReference>
<dbReference type="CDD" id="cd02573">
    <property type="entry name" value="PseudoU_synth_EcTruB"/>
    <property type="match status" value="1"/>
</dbReference>
<feature type="domain" description="tRNA pseudouridylate synthase B C-terminal" evidence="8">
    <location>
        <begin position="177"/>
        <end position="218"/>
    </location>
</feature>
<feature type="domain" description="Pseudouridine synthase II N-terminal" evidence="6">
    <location>
        <begin position="29"/>
        <end position="176"/>
    </location>
</feature>
<evidence type="ECO:0000313" key="9">
    <source>
        <dbReference type="EMBL" id="QJR14487.1"/>
    </source>
</evidence>
<dbReference type="EC" id="5.4.99.25" evidence="5"/>
<evidence type="ECO:0000256" key="3">
    <source>
        <dbReference type="ARBA" id="ARBA00022694"/>
    </source>
</evidence>
<dbReference type="InterPro" id="IPR036974">
    <property type="entry name" value="PUA_sf"/>
</dbReference>
<dbReference type="EMBL" id="CP053073">
    <property type="protein sequence ID" value="QJR14487.1"/>
    <property type="molecule type" value="Genomic_DNA"/>
</dbReference>
<evidence type="ECO:0000259" key="7">
    <source>
        <dbReference type="Pfam" id="PF09157"/>
    </source>
</evidence>
<dbReference type="Pfam" id="PF01509">
    <property type="entry name" value="TruB_N"/>
    <property type="match status" value="1"/>
</dbReference>
<dbReference type="KEGG" id="upl:DSM104440_01285"/>
<reference evidence="9 10" key="1">
    <citation type="submission" date="2020-04" db="EMBL/GenBank/DDBJ databases">
        <title>Usitatibacter rugosus gen. nov., sp. nov. and Usitatibacter palustris sp. nov., novel members of Usitatibacteraceae fam. nov. within the order Nitrosomonadales isolated from soil.</title>
        <authorList>
            <person name="Huber K.J."/>
            <person name="Neumann-Schaal M."/>
            <person name="Geppert A."/>
            <person name="Luckner M."/>
            <person name="Wanner G."/>
            <person name="Overmann J."/>
        </authorList>
    </citation>
    <scope>NUCLEOTIDE SEQUENCE [LARGE SCALE GENOMIC DNA]</scope>
    <source>
        <strain evidence="9 10">Swamp67</strain>
    </source>
</reference>
<organism evidence="9 10">
    <name type="scientific">Usitatibacter palustris</name>
    <dbReference type="NCBI Taxonomy" id="2732487"/>
    <lineage>
        <taxon>Bacteria</taxon>
        <taxon>Pseudomonadati</taxon>
        <taxon>Pseudomonadota</taxon>
        <taxon>Betaproteobacteria</taxon>
        <taxon>Nitrosomonadales</taxon>
        <taxon>Usitatibacteraceae</taxon>
        <taxon>Usitatibacter</taxon>
    </lineage>
</organism>
<evidence type="ECO:0000256" key="4">
    <source>
        <dbReference type="ARBA" id="ARBA00023235"/>
    </source>
</evidence>
<comment type="similarity">
    <text evidence="2 5">Belongs to the pseudouridine synthase TruB family. Type 1 subfamily.</text>
</comment>
<evidence type="ECO:0000259" key="6">
    <source>
        <dbReference type="Pfam" id="PF01509"/>
    </source>
</evidence>
<dbReference type="InParanoid" id="A0A6M4H8Z0"/>
<evidence type="ECO:0000313" key="10">
    <source>
        <dbReference type="Proteomes" id="UP000503096"/>
    </source>
</evidence>
<comment type="function">
    <text evidence="5">Responsible for synthesis of pseudouridine from uracil-55 in the psi GC loop of transfer RNAs.</text>
</comment>
<dbReference type="InterPro" id="IPR015240">
    <property type="entry name" value="tRNA_sdUridine_synth_fam1_C"/>
</dbReference>
<feature type="domain" description="tRNA pseudouridine synthase II TruB subfamily 1 C-terminal" evidence="7">
    <location>
        <begin position="238"/>
        <end position="291"/>
    </location>
</feature>
<name>A0A6M4H8Z0_9PROT</name>
<evidence type="ECO:0000259" key="8">
    <source>
        <dbReference type="Pfam" id="PF16198"/>
    </source>
</evidence>
<dbReference type="AlphaFoldDB" id="A0A6M4H8Z0"/>
<dbReference type="PANTHER" id="PTHR13767:SF2">
    <property type="entry name" value="PSEUDOURIDYLATE SYNTHASE TRUB1"/>
    <property type="match status" value="1"/>
</dbReference>
<dbReference type="SUPFAM" id="SSF55120">
    <property type="entry name" value="Pseudouridine synthase"/>
    <property type="match status" value="1"/>
</dbReference>
<keyword evidence="10" id="KW-1185">Reference proteome</keyword>